<dbReference type="InterPro" id="IPR016024">
    <property type="entry name" value="ARM-type_fold"/>
</dbReference>
<dbReference type="Pfam" id="PF09127">
    <property type="entry name" value="Leuk-A4-hydro_C"/>
    <property type="match status" value="1"/>
</dbReference>
<dbReference type="GO" id="GO:0005730">
    <property type="term" value="C:nucleolus"/>
    <property type="evidence" value="ECO:0007669"/>
    <property type="project" value="InterPro"/>
</dbReference>
<proteinExistence type="inferred from homology"/>
<accession>A0A3B3T7N5</accession>
<dbReference type="InterPro" id="IPR033577">
    <property type="entry name" value="AOPep"/>
</dbReference>
<evidence type="ECO:0000256" key="7">
    <source>
        <dbReference type="ARBA" id="ARBA00023049"/>
    </source>
</evidence>
<reference evidence="9" key="2">
    <citation type="submission" date="2025-09" db="UniProtKB">
        <authorList>
            <consortium name="Ensembl"/>
        </authorList>
    </citation>
    <scope>IDENTIFICATION</scope>
</reference>
<protein>
    <submittedName>
        <fullName evidence="9">Aminopeptidase O (putative)</fullName>
    </submittedName>
</protein>
<evidence type="ECO:0000256" key="5">
    <source>
        <dbReference type="ARBA" id="ARBA00022801"/>
    </source>
</evidence>
<dbReference type="Gene3D" id="1.25.40.320">
    <property type="entry name" value="Peptidase M1, leukotriene A4 hydrolase/aminopeptidase C-terminal domain"/>
    <property type="match status" value="1"/>
</dbReference>
<dbReference type="Proteomes" id="UP000261540">
    <property type="component" value="Unplaced"/>
</dbReference>
<dbReference type="PANTHER" id="PTHR46627:SF1">
    <property type="entry name" value="AMINOPEPTIDASE O"/>
    <property type="match status" value="1"/>
</dbReference>
<dbReference type="SUPFAM" id="SSF48371">
    <property type="entry name" value="ARM repeat"/>
    <property type="match status" value="1"/>
</dbReference>
<dbReference type="GO" id="GO:0008270">
    <property type="term" value="F:zinc ion binding"/>
    <property type="evidence" value="ECO:0007669"/>
    <property type="project" value="InterPro"/>
</dbReference>
<evidence type="ECO:0000256" key="6">
    <source>
        <dbReference type="ARBA" id="ARBA00022833"/>
    </source>
</evidence>
<evidence type="ECO:0000256" key="3">
    <source>
        <dbReference type="ARBA" id="ARBA00022670"/>
    </source>
</evidence>
<reference evidence="9" key="1">
    <citation type="submission" date="2025-08" db="UniProtKB">
        <authorList>
            <consortium name="Ensembl"/>
        </authorList>
    </citation>
    <scope>IDENTIFICATION</scope>
</reference>
<dbReference type="InterPro" id="IPR015211">
    <property type="entry name" value="Peptidase_M1_C"/>
</dbReference>
<name>A0A3B3T7N5_9TELE</name>
<comment type="cofactor">
    <cofactor evidence="1">
        <name>Zn(2+)</name>
        <dbReference type="ChEBI" id="CHEBI:29105"/>
    </cofactor>
</comment>
<dbReference type="InterPro" id="IPR038502">
    <property type="entry name" value="M1_LTA-4_hydro/amino_C_sf"/>
</dbReference>
<keyword evidence="7" id="KW-0482">Metalloprotease</keyword>
<comment type="similarity">
    <text evidence="2">Belongs to the peptidase M1 family.</text>
</comment>
<evidence type="ECO:0000256" key="4">
    <source>
        <dbReference type="ARBA" id="ARBA00022723"/>
    </source>
</evidence>
<evidence type="ECO:0000256" key="2">
    <source>
        <dbReference type="ARBA" id="ARBA00010136"/>
    </source>
</evidence>
<evidence type="ECO:0000313" key="10">
    <source>
        <dbReference type="Proteomes" id="UP000261540"/>
    </source>
</evidence>
<keyword evidence="4" id="KW-0479">Metal-binding</keyword>
<dbReference type="GO" id="GO:0006508">
    <property type="term" value="P:proteolysis"/>
    <property type="evidence" value="ECO:0007669"/>
    <property type="project" value="UniProtKB-KW"/>
</dbReference>
<organism evidence="9 10">
    <name type="scientific">Paramormyrops kingsleyae</name>
    <dbReference type="NCBI Taxonomy" id="1676925"/>
    <lineage>
        <taxon>Eukaryota</taxon>
        <taxon>Metazoa</taxon>
        <taxon>Chordata</taxon>
        <taxon>Craniata</taxon>
        <taxon>Vertebrata</taxon>
        <taxon>Euteleostomi</taxon>
        <taxon>Actinopterygii</taxon>
        <taxon>Neopterygii</taxon>
        <taxon>Teleostei</taxon>
        <taxon>Osteoglossocephala</taxon>
        <taxon>Osteoglossomorpha</taxon>
        <taxon>Osteoglossiformes</taxon>
        <taxon>Mormyridae</taxon>
        <taxon>Paramormyrops</taxon>
    </lineage>
</organism>
<dbReference type="GeneTree" id="ENSGT00940000155211"/>
<keyword evidence="6" id="KW-0862">Zinc</keyword>
<evidence type="ECO:0000313" key="9">
    <source>
        <dbReference type="Ensembl" id="ENSPKIP00000039217.1"/>
    </source>
</evidence>
<evidence type="ECO:0000256" key="1">
    <source>
        <dbReference type="ARBA" id="ARBA00001947"/>
    </source>
</evidence>
<keyword evidence="10" id="KW-1185">Reference proteome</keyword>
<sequence>QHSAVCLTALSGTVCLFFCFFSLLPVWRAFDKWLLYNIRVHKGVIPEQLVLLLELLLDEPDLSLTALRALEKTYHLQDRDAEVRHRWCELVVKHKHTAAYKDVERFLLQDQAMGVYLYGELMVQEDAHQQALARRCFSQAQEEMDPAVRKVVEEMIY</sequence>
<keyword evidence="5" id="KW-0378">Hydrolase</keyword>
<keyword evidence="3" id="KW-0645">Protease</keyword>
<feature type="domain" description="Peptidase M1 leukotriene A4 hydrolase/aminopeptidase C-terminal" evidence="8">
    <location>
        <begin position="22"/>
        <end position="156"/>
    </location>
</feature>
<dbReference type="GO" id="GO:0070006">
    <property type="term" value="F:metalloaminopeptidase activity"/>
    <property type="evidence" value="ECO:0007669"/>
    <property type="project" value="InterPro"/>
</dbReference>
<dbReference type="Ensembl" id="ENSPKIT00000020216.1">
    <property type="protein sequence ID" value="ENSPKIP00000039217.1"/>
    <property type="gene ID" value="ENSPKIG00000016645.1"/>
</dbReference>
<dbReference type="SMART" id="SM01263">
    <property type="entry name" value="Leuk-A4-hydro_C"/>
    <property type="match status" value="1"/>
</dbReference>
<dbReference type="PANTHER" id="PTHR46627">
    <property type="entry name" value="AMINOPEPTIDASE O"/>
    <property type="match status" value="1"/>
</dbReference>
<dbReference type="AlphaFoldDB" id="A0A3B3T7N5"/>
<evidence type="ECO:0000259" key="8">
    <source>
        <dbReference type="SMART" id="SM01263"/>
    </source>
</evidence>